<evidence type="ECO:0000256" key="1">
    <source>
        <dbReference type="SAM" id="Phobius"/>
    </source>
</evidence>
<accession>A0AAN8IWJ2</accession>
<dbReference type="PANTHER" id="PTHR16165">
    <property type="entry name" value="NXPE FAMILY MEMBER"/>
    <property type="match status" value="1"/>
</dbReference>
<dbReference type="Proteomes" id="UP001347796">
    <property type="component" value="Unassembled WGS sequence"/>
</dbReference>
<keyword evidence="1" id="KW-1133">Transmembrane helix</keyword>
<name>A0AAN8IWJ2_PATCE</name>
<dbReference type="InterPro" id="IPR057106">
    <property type="entry name" value="NXPE4_C"/>
</dbReference>
<sequence>MKLAWIKKSVVFCVCFYGIYIACYRYVILQDGSAVVVKLKVSLHSTTVHPKSVHPKQEGVGVLVNQKVPPTVIVKGLPLSTTVHPKQAGVGVLTGRTTLVNYKGPSIPTRVHPSHFIYIPDVKQSILSLTKRCTNCTIKCPTELKAMTSCHGIQCLCFKSNPVMNMETRFDNRIIANEALLPYEIMTLNDKPVKDMRELPDIKRSEVTVIGPKGGFYKVGEDIQIKLQLYNGYGRKVKRGGDDIRIRMFEESKQMGIAGRAKDFNNGSYIITIPTLWNGTNTVLIYIPYYREERYKFLKWGRQLNALFYYQGSYQKGDFKQSTLCSSRPNIPGYHVTCNMTFENGYDEWYCGAPPSTNLTCKDIVEIQDYHLIDLAIRKTEGYLMRSGDTFRVFAEVKVVAKGTENNERHLLPVCHRLPKSKTWDMSLPTGYVSKGKYFPTYCQINRTDADIKNCLKNTTLILTGDSTTKSWFKRMVEFTECNLTYHYVGTHVQIWAKLQECIAKNMNFKMQWYSHNLPVSILNFEKLPKEGRLRGKSVGEMLDDIPTEGKHIFVIHLYAHFARHHYYVLRERLRKITVALRRAMRRNKNLFVAVKGPGMYIKKWHPALNDYIGPFAETVTMEVFSEFRERVVYLDIWDMNMAYDDINLHPVEPMKWNMLRLLFGYACS</sequence>
<dbReference type="Pfam" id="PF24536">
    <property type="entry name" value="NXPE4_C"/>
    <property type="match status" value="1"/>
</dbReference>
<dbReference type="AlphaFoldDB" id="A0AAN8IWJ2"/>
<evidence type="ECO:0000313" key="4">
    <source>
        <dbReference type="Proteomes" id="UP001347796"/>
    </source>
</evidence>
<comment type="caution">
    <text evidence="3">The sequence shown here is derived from an EMBL/GenBank/DDBJ whole genome shotgun (WGS) entry which is preliminary data.</text>
</comment>
<feature type="domain" description="NXPE C-terminal" evidence="2">
    <location>
        <begin position="439"/>
        <end position="668"/>
    </location>
</feature>
<keyword evidence="1" id="KW-0812">Transmembrane</keyword>
<gene>
    <name evidence="3" type="ORF">SNE40_023057</name>
</gene>
<feature type="transmembrane region" description="Helical" evidence="1">
    <location>
        <begin position="9"/>
        <end position="28"/>
    </location>
</feature>
<evidence type="ECO:0000259" key="2">
    <source>
        <dbReference type="Pfam" id="PF24536"/>
    </source>
</evidence>
<protein>
    <recommendedName>
        <fullName evidence="2">NXPE C-terminal domain-containing protein</fullName>
    </recommendedName>
</protein>
<reference evidence="3 4" key="1">
    <citation type="submission" date="2024-01" db="EMBL/GenBank/DDBJ databases">
        <title>The genome of the rayed Mediterranean limpet Patella caerulea (Linnaeus, 1758).</title>
        <authorList>
            <person name="Anh-Thu Weber A."/>
            <person name="Halstead-Nussloch G."/>
        </authorList>
    </citation>
    <scope>NUCLEOTIDE SEQUENCE [LARGE SCALE GENOMIC DNA]</scope>
    <source>
        <strain evidence="3">AATW-2023a</strain>
        <tissue evidence="3">Whole specimen</tissue>
    </source>
</reference>
<dbReference type="PANTHER" id="PTHR16165:SF5">
    <property type="entry name" value="NXPE FAMILY MEMBER 3"/>
    <property type="match status" value="1"/>
</dbReference>
<evidence type="ECO:0000313" key="3">
    <source>
        <dbReference type="EMBL" id="KAK6166337.1"/>
    </source>
</evidence>
<organism evidence="3 4">
    <name type="scientific">Patella caerulea</name>
    <name type="common">Rayed Mediterranean limpet</name>
    <dbReference type="NCBI Taxonomy" id="87958"/>
    <lineage>
        <taxon>Eukaryota</taxon>
        <taxon>Metazoa</taxon>
        <taxon>Spiralia</taxon>
        <taxon>Lophotrochozoa</taxon>
        <taxon>Mollusca</taxon>
        <taxon>Gastropoda</taxon>
        <taxon>Patellogastropoda</taxon>
        <taxon>Patelloidea</taxon>
        <taxon>Patellidae</taxon>
        <taxon>Patella</taxon>
    </lineage>
</organism>
<proteinExistence type="predicted"/>
<dbReference type="EMBL" id="JAZGQO010000021">
    <property type="protein sequence ID" value="KAK6166337.1"/>
    <property type="molecule type" value="Genomic_DNA"/>
</dbReference>
<keyword evidence="4" id="KW-1185">Reference proteome</keyword>
<keyword evidence="1" id="KW-0472">Membrane</keyword>